<dbReference type="GO" id="GO:0003911">
    <property type="term" value="F:DNA ligase (NAD+) activity"/>
    <property type="evidence" value="ECO:0007669"/>
    <property type="project" value="UniProtKB-UniRule"/>
</dbReference>
<dbReference type="HAMAP" id="MF_01588">
    <property type="entry name" value="DNA_ligase_A"/>
    <property type="match status" value="1"/>
</dbReference>
<proteinExistence type="inferred from homology"/>
<dbReference type="InterPro" id="IPR010994">
    <property type="entry name" value="RuvA_2-like"/>
</dbReference>
<dbReference type="NCBIfam" id="NF005932">
    <property type="entry name" value="PRK07956.1"/>
    <property type="match status" value="1"/>
</dbReference>
<dbReference type="GO" id="GO:0046872">
    <property type="term" value="F:metal ion binding"/>
    <property type="evidence" value="ECO:0007669"/>
    <property type="project" value="UniProtKB-KW"/>
</dbReference>
<dbReference type="Proteomes" id="UP000515708">
    <property type="component" value="Chromosome"/>
</dbReference>
<feature type="binding site" evidence="13">
    <location>
        <position position="117"/>
    </location>
    <ligand>
        <name>NAD(+)</name>
        <dbReference type="ChEBI" id="CHEBI:57540"/>
    </ligand>
</feature>
<dbReference type="RefSeq" id="WP_182253109.1">
    <property type="nucleotide sequence ID" value="NZ_CP043732.1"/>
</dbReference>
<feature type="binding site" evidence="13">
    <location>
        <position position="140"/>
    </location>
    <ligand>
        <name>NAD(+)</name>
        <dbReference type="ChEBI" id="CHEBI:57540"/>
    </ligand>
</feature>
<dbReference type="Gene3D" id="3.40.50.10190">
    <property type="entry name" value="BRCT domain"/>
    <property type="match status" value="1"/>
</dbReference>
<evidence type="ECO:0000256" key="6">
    <source>
        <dbReference type="ARBA" id="ARBA00022763"/>
    </source>
</evidence>
<dbReference type="InterPro" id="IPR001357">
    <property type="entry name" value="BRCT_dom"/>
</dbReference>
<dbReference type="SUPFAM" id="SSF47781">
    <property type="entry name" value="RuvA domain 2-like"/>
    <property type="match status" value="1"/>
</dbReference>
<feature type="binding site" evidence="13">
    <location>
        <position position="456"/>
    </location>
    <ligand>
        <name>Zn(2+)</name>
        <dbReference type="ChEBI" id="CHEBI:29105"/>
    </ligand>
</feature>
<comment type="cofactor">
    <cofactor evidence="13">
        <name>Mg(2+)</name>
        <dbReference type="ChEBI" id="CHEBI:18420"/>
    </cofactor>
    <cofactor evidence="13">
        <name>Mn(2+)</name>
        <dbReference type="ChEBI" id="CHEBI:29035"/>
    </cofactor>
</comment>
<dbReference type="SUPFAM" id="SSF56091">
    <property type="entry name" value="DNA ligase/mRNA capping enzyme, catalytic domain"/>
    <property type="match status" value="2"/>
</dbReference>
<dbReference type="PROSITE" id="PS50172">
    <property type="entry name" value="BRCT"/>
    <property type="match status" value="1"/>
</dbReference>
<evidence type="ECO:0000256" key="5">
    <source>
        <dbReference type="ARBA" id="ARBA00022723"/>
    </source>
</evidence>
<feature type="binding site" evidence="13">
    <location>
        <position position="177"/>
    </location>
    <ligand>
        <name>NAD(+)</name>
        <dbReference type="ChEBI" id="CHEBI:57540"/>
    </ligand>
</feature>
<dbReference type="Pfam" id="PF03120">
    <property type="entry name" value="OB_DNA_ligase"/>
    <property type="match status" value="1"/>
</dbReference>
<dbReference type="Pfam" id="PF03119">
    <property type="entry name" value="DNA_ligase_ZBD"/>
    <property type="match status" value="1"/>
</dbReference>
<evidence type="ECO:0000256" key="14">
    <source>
        <dbReference type="SAM" id="MobiDB-lite"/>
    </source>
</evidence>
<keyword evidence="4 13" id="KW-0235">DNA replication</keyword>
<dbReference type="SMART" id="SM00292">
    <property type="entry name" value="BRCT"/>
    <property type="match status" value="1"/>
</dbReference>
<comment type="similarity">
    <text evidence="12 13">Belongs to the NAD-dependent DNA ligase family. LigA subfamily.</text>
</comment>
<dbReference type="SMART" id="SM00532">
    <property type="entry name" value="LIGANc"/>
    <property type="match status" value="1"/>
</dbReference>
<feature type="binding site" evidence="13">
    <location>
        <position position="472"/>
    </location>
    <ligand>
        <name>Zn(2+)</name>
        <dbReference type="ChEBI" id="CHEBI:29105"/>
    </ligand>
</feature>
<dbReference type="Gene3D" id="6.20.10.30">
    <property type="match status" value="1"/>
</dbReference>
<dbReference type="AlphaFoldDB" id="A0A7D7WG16"/>
<dbReference type="InterPro" id="IPR041663">
    <property type="entry name" value="DisA/LigA_HHH"/>
</dbReference>
<keyword evidence="3 13" id="KW-0436">Ligase</keyword>
<dbReference type="InterPro" id="IPR012340">
    <property type="entry name" value="NA-bd_OB-fold"/>
</dbReference>
<keyword evidence="13" id="KW-0464">Manganese</keyword>
<keyword evidence="9 13" id="KW-0520">NAD</keyword>
<feature type="binding site" evidence="13">
    <location>
        <position position="453"/>
    </location>
    <ligand>
        <name>Zn(2+)</name>
        <dbReference type="ChEBI" id="CHEBI:29105"/>
    </ligand>
</feature>
<name>A0A7D7WG16_9MICO</name>
<evidence type="ECO:0000313" key="16">
    <source>
        <dbReference type="EMBL" id="QMU98099.1"/>
    </source>
</evidence>
<feature type="binding site" evidence="13">
    <location>
        <position position="359"/>
    </location>
    <ligand>
        <name>NAD(+)</name>
        <dbReference type="ChEBI" id="CHEBI:57540"/>
    </ligand>
</feature>
<dbReference type="GO" id="GO:0006260">
    <property type="term" value="P:DNA replication"/>
    <property type="evidence" value="ECO:0007669"/>
    <property type="project" value="UniProtKB-KW"/>
</dbReference>
<dbReference type="Gene3D" id="3.30.470.30">
    <property type="entry name" value="DNA ligase/mRNA capping enzyme"/>
    <property type="match status" value="1"/>
</dbReference>
<dbReference type="InterPro" id="IPR004150">
    <property type="entry name" value="NAD_DNA_ligase_OB"/>
</dbReference>
<dbReference type="InterPro" id="IPR001679">
    <property type="entry name" value="DNA_ligase"/>
</dbReference>
<evidence type="ECO:0000256" key="10">
    <source>
        <dbReference type="ARBA" id="ARBA00023204"/>
    </source>
</evidence>
<dbReference type="InterPro" id="IPR013840">
    <property type="entry name" value="DNAligase_N"/>
</dbReference>
<keyword evidence="6 13" id="KW-0227">DNA damage</keyword>
<dbReference type="GO" id="GO:0005829">
    <property type="term" value="C:cytosol"/>
    <property type="evidence" value="ECO:0007669"/>
    <property type="project" value="TreeGrafter"/>
</dbReference>
<evidence type="ECO:0000256" key="8">
    <source>
        <dbReference type="ARBA" id="ARBA00022842"/>
    </source>
</evidence>
<gene>
    <name evidence="13 16" type="primary">ligA</name>
    <name evidence="16" type="ORF">FVO59_13485</name>
</gene>
<dbReference type="Gene3D" id="1.10.287.610">
    <property type="entry name" value="Helix hairpin bin"/>
    <property type="match status" value="1"/>
</dbReference>
<dbReference type="PIRSF" id="PIRSF001604">
    <property type="entry name" value="LigA"/>
    <property type="match status" value="1"/>
</dbReference>
<protein>
    <recommendedName>
        <fullName evidence="2 13">DNA ligase</fullName>
        <ecNumber evidence="1 13">6.5.1.2</ecNumber>
    </recommendedName>
    <alternativeName>
        <fullName evidence="13">Polydeoxyribonucleotide synthase [NAD(+)]</fullName>
    </alternativeName>
</protein>
<comment type="function">
    <text evidence="13">DNA ligase that catalyzes the formation of phosphodiester linkages between 5'-phosphoryl and 3'-hydroxyl groups in double-stranded DNA using NAD as a coenzyme and as the energy source for the reaction. It is essential for DNA replication and repair of damaged DNA.</text>
</comment>
<feature type="region of interest" description="Disordered" evidence="14">
    <location>
        <begin position="545"/>
        <end position="582"/>
    </location>
</feature>
<feature type="binding site" evidence="13">
    <location>
        <begin position="87"/>
        <end position="88"/>
    </location>
    <ligand>
        <name>NAD(+)</name>
        <dbReference type="ChEBI" id="CHEBI:57540"/>
    </ligand>
</feature>
<feature type="domain" description="BRCT" evidence="15">
    <location>
        <begin position="687"/>
        <end position="762"/>
    </location>
</feature>
<accession>A0A7D7WG16</accession>
<evidence type="ECO:0000256" key="4">
    <source>
        <dbReference type="ARBA" id="ARBA00022705"/>
    </source>
</evidence>
<dbReference type="Pfam" id="PF00533">
    <property type="entry name" value="BRCT"/>
    <property type="match status" value="1"/>
</dbReference>
<evidence type="ECO:0000256" key="1">
    <source>
        <dbReference type="ARBA" id="ARBA00012722"/>
    </source>
</evidence>
<evidence type="ECO:0000256" key="11">
    <source>
        <dbReference type="ARBA" id="ARBA00034005"/>
    </source>
</evidence>
<sequence length="772" mass="83349">MPENISLTDARAEAEELTTRILEAKDAYYGRDTSIVDDATYDGWMRRLEELERLHPELQGQDSPTQMVGAAEATGLATIEHAERMLSLDNVFSTDELREWAAKTEAASGRDVAWLTELKIDGLAINLRYENGVLTSAATRGDGRVGEIVTENALRLADIPERLSGEGHPEIVEVRGEVFIPVAAFERLNAAQASFRDRVYAEARDRWEARGGAKKSFDDEKARTAAARRFPAFANPRNAASGGLRQQIDKKTGLEREAGLLRIDSLSLYVHGIGAWTNPPVAAQSEVYELLAQWGLPTSPHTKVCRSIDEVEGFVAYFGEHRHDVEHELDGIVVKVDELALHDELGTTSRAPRWAIAYKYPPEEVQTRLLDIVVSVGRTGRATPFAVMEPAHVAGSVVRQATLHNKDVVKAKGVLIGDTVVLRKAGDVIPEVLGPVSEKRDGTEREFVMPERCPECDTPLRPMKEGDIDLRCPNARSCPAQVRGRVEHIGSRGALDIEALGEVTAAALTQPSHPSVPPLETEAGLFDLTLEQIVPIEVVVRDSETGLPKEDDDGIVKTRSPFRRNPSAAEKKQGLDGPQPSSQAVKLLGELEKAKTKELWRLLVSLNIRHVGPVAARALAQWFGSLEAIRAATRDELAAVEGVGGIIADSLLSWFEVDWHQDIVRQWAEAGVQWSTPGHPGPGAAVAAGGVLEGLTVVATGSLDGYTREGAQEAIIKAGGKAAASVSKKTDFVAAGPGAGSKLAKAEALGVRILDAAQFHILVTEGPAALDA</sequence>
<feature type="binding site" evidence="13">
    <location>
        <position position="335"/>
    </location>
    <ligand>
        <name>NAD(+)</name>
        <dbReference type="ChEBI" id="CHEBI:57540"/>
    </ligand>
</feature>
<evidence type="ECO:0000256" key="12">
    <source>
        <dbReference type="ARBA" id="ARBA00060881"/>
    </source>
</evidence>
<feature type="binding site" evidence="13">
    <location>
        <begin position="38"/>
        <end position="42"/>
    </location>
    <ligand>
        <name>NAD(+)</name>
        <dbReference type="ChEBI" id="CHEBI:57540"/>
    </ligand>
</feature>
<keyword evidence="10 13" id="KW-0234">DNA repair</keyword>
<dbReference type="SUPFAM" id="SSF50249">
    <property type="entry name" value="Nucleic acid-binding proteins"/>
    <property type="match status" value="1"/>
</dbReference>
<dbReference type="SUPFAM" id="SSF52113">
    <property type="entry name" value="BRCT domain"/>
    <property type="match status" value="1"/>
</dbReference>
<dbReference type="Pfam" id="PF01653">
    <property type="entry name" value="DNA_ligase_aden"/>
    <property type="match status" value="2"/>
</dbReference>
<dbReference type="GO" id="GO:0006281">
    <property type="term" value="P:DNA repair"/>
    <property type="evidence" value="ECO:0007669"/>
    <property type="project" value="UniProtKB-KW"/>
</dbReference>
<dbReference type="PANTHER" id="PTHR23389">
    <property type="entry name" value="CHROMOSOME TRANSMISSION FIDELITY FACTOR 18"/>
    <property type="match status" value="1"/>
</dbReference>
<evidence type="ECO:0000256" key="2">
    <source>
        <dbReference type="ARBA" id="ARBA00013308"/>
    </source>
</evidence>
<evidence type="ECO:0000256" key="3">
    <source>
        <dbReference type="ARBA" id="ARBA00022598"/>
    </source>
</evidence>
<dbReference type="Gene3D" id="1.10.150.20">
    <property type="entry name" value="5' to 3' exonuclease, C-terminal subdomain"/>
    <property type="match status" value="2"/>
</dbReference>
<dbReference type="EMBL" id="CP043732">
    <property type="protein sequence ID" value="QMU98099.1"/>
    <property type="molecule type" value="Genomic_DNA"/>
</dbReference>
<dbReference type="EC" id="6.5.1.2" evidence="1 13"/>
<dbReference type="CDD" id="cd17748">
    <property type="entry name" value="BRCT_DNA_ligase_like"/>
    <property type="match status" value="1"/>
</dbReference>
<keyword evidence="7 13" id="KW-0862">Zinc</keyword>
<dbReference type="PANTHER" id="PTHR23389:SF9">
    <property type="entry name" value="DNA LIGASE"/>
    <property type="match status" value="1"/>
</dbReference>
<dbReference type="InterPro" id="IPR004149">
    <property type="entry name" value="Znf_DNAligase_C4"/>
</dbReference>
<dbReference type="Gene3D" id="2.40.50.140">
    <property type="entry name" value="Nucleic acid-binding proteins"/>
    <property type="match status" value="1"/>
</dbReference>
<evidence type="ECO:0000259" key="15">
    <source>
        <dbReference type="PROSITE" id="PS50172"/>
    </source>
</evidence>
<comment type="catalytic activity">
    <reaction evidence="11 13">
        <text>NAD(+) + (deoxyribonucleotide)n-3'-hydroxyl + 5'-phospho-(deoxyribonucleotide)m = (deoxyribonucleotide)n+m + AMP + beta-nicotinamide D-nucleotide.</text>
        <dbReference type="EC" id="6.5.1.2"/>
    </reaction>
</comment>
<keyword evidence="8 13" id="KW-0460">Magnesium</keyword>
<evidence type="ECO:0000256" key="7">
    <source>
        <dbReference type="ARBA" id="ARBA00022833"/>
    </source>
</evidence>
<dbReference type="InterPro" id="IPR036420">
    <property type="entry name" value="BRCT_dom_sf"/>
</dbReference>
<dbReference type="FunFam" id="1.10.150.20:FF:000006">
    <property type="entry name" value="DNA ligase"/>
    <property type="match status" value="1"/>
</dbReference>
<feature type="binding site" evidence="13">
    <location>
        <position position="478"/>
    </location>
    <ligand>
        <name>Zn(2+)</name>
        <dbReference type="ChEBI" id="CHEBI:29105"/>
    </ligand>
</feature>
<evidence type="ECO:0000313" key="17">
    <source>
        <dbReference type="Proteomes" id="UP000515708"/>
    </source>
</evidence>
<dbReference type="FunFam" id="2.40.50.140:FF:000012">
    <property type="entry name" value="DNA ligase"/>
    <property type="match status" value="1"/>
</dbReference>
<dbReference type="InterPro" id="IPR013839">
    <property type="entry name" value="DNAligase_adenylation"/>
</dbReference>
<dbReference type="Pfam" id="PF12826">
    <property type="entry name" value="HHH_2"/>
    <property type="match status" value="1"/>
</dbReference>
<reference evidence="16 17" key="1">
    <citation type="journal article" date="2020" name="Front. Microbiol.">
        <title>Design of Bacterial Strain-Specific qPCR Assays Using NGS Data and Publicly Available Resources and Its Application to Track Biocontrol Strains.</title>
        <authorList>
            <person name="Hernandez I."/>
            <person name="Sant C."/>
            <person name="Martinez R."/>
            <person name="Fernandez C."/>
        </authorList>
    </citation>
    <scope>NUCLEOTIDE SEQUENCE [LARGE SCALE GENOMIC DNA]</scope>
    <source>
        <strain evidence="16 17">B24</strain>
    </source>
</reference>
<keyword evidence="5 13" id="KW-0479">Metal-binding</keyword>
<evidence type="ECO:0000256" key="13">
    <source>
        <dbReference type="HAMAP-Rule" id="MF_01588"/>
    </source>
</evidence>
<dbReference type="CDD" id="cd00114">
    <property type="entry name" value="LIGANc"/>
    <property type="match status" value="1"/>
</dbReference>
<feature type="active site" description="N6-AMP-lysine intermediate" evidence="13">
    <location>
        <position position="119"/>
    </location>
</feature>
<evidence type="ECO:0000256" key="9">
    <source>
        <dbReference type="ARBA" id="ARBA00023027"/>
    </source>
</evidence>
<organism evidence="16 17">
    <name type="scientific">Microbacterium esteraromaticum</name>
    <dbReference type="NCBI Taxonomy" id="57043"/>
    <lineage>
        <taxon>Bacteria</taxon>
        <taxon>Bacillati</taxon>
        <taxon>Actinomycetota</taxon>
        <taxon>Actinomycetes</taxon>
        <taxon>Micrococcales</taxon>
        <taxon>Microbacteriaceae</taxon>
        <taxon>Microbacterium</taxon>
    </lineage>
</organism>